<feature type="region of interest" description="Disordered" evidence="1">
    <location>
        <begin position="34"/>
        <end position="67"/>
    </location>
</feature>
<accession>A0A0F9EE36</accession>
<name>A0A0F9EE36_9ZZZZ</name>
<gene>
    <name evidence="2" type="ORF">LCGC14_2164270</name>
</gene>
<evidence type="ECO:0000313" key="2">
    <source>
        <dbReference type="EMBL" id="KKL64511.1"/>
    </source>
</evidence>
<feature type="compositionally biased region" description="Basic and acidic residues" evidence="1">
    <location>
        <begin position="40"/>
        <end position="56"/>
    </location>
</feature>
<evidence type="ECO:0000256" key="1">
    <source>
        <dbReference type="SAM" id="MobiDB-lite"/>
    </source>
</evidence>
<sequence length="88" mass="9544">MSNVGKFNDALGRIRTMSAEQLYQFHYGPSVECAPTGKGKPFDTARARGSRLDRKGGASPAPPTPTDPVWLWLTEINAAKARWLKGAA</sequence>
<comment type="caution">
    <text evidence="2">The sequence shown here is derived from an EMBL/GenBank/DDBJ whole genome shotgun (WGS) entry which is preliminary data.</text>
</comment>
<proteinExistence type="predicted"/>
<organism evidence="2">
    <name type="scientific">marine sediment metagenome</name>
    <dbReference type="NCBI Taxonomy" id="412755"/>
    <lineage>
        <taxon>unclassified sequences</taxon>
        <taxon>metagenomes</taxon>
        <taxon>ecological metagenomes</taxon>
    </lineage>
</organism>
<reference evidence="2" key="1">
    <citation type="journal article" date="2015" name="Nature">
        <title>Complex archaea that bridge the gap between prokaryotes and eukaryotes.</title>
        <authorList>
            <person name="Spang A."/>
            <person name="Saw J.H."/>
            <person name="Jorgensen S.L."/>
            <person name="Zaremba-Niedzwiedzka K."/>
            <person name="Martijn J."/>
            <person name="Lind A.E."/>
            <person name="van Eijk R."/>
            <person name="Schleper C."/>
            <person name="Guy L."/>
            <person name="Ettema T.J."/>
        </authorList>
    </citation>
    <scope>NUCLEOTIDE SEQUENCE</scope>
</reference>
<dbReference type="AlphaFoldDB" id="A0A0F9EE36"/>
<dbReference type="EMBL" id="LAZR01027819">
    <property type="protein sequence ID" value="KKL64511.1"/>
    <property type="molecule type" value="Genomic_DNA"/>
</dbReference>
<protein>
    <submittedName>
        <fullName evidence="2">Uncharacterized protein</fullName>
    </submittedName>
</protein>